<feature type="region of interest" description="Disordered" evidence="1">
    <location>
        <begin position="161"/>
        <end position="189"/>
    </location>
</feature>
<evidence type="ECO:0000313" key="3">
    <source>
        <dbReference type="Proteomes" id="UP001221898"/>
    </source>
</evidence>
<evidence type="ECO:0000313" key="2">
    <source>
        <dbReference type="EMBL" id="KAJ8391863.1"/>
    </source>
</evidence>
<accession>A0AAD7RXA4</accession>
<keyword evidence="3" id="KW-1185">Reference proteome</keyword>
<gene>
    <name evidence="2" type="ORF">AAFF_G00084790</name>
</gene>
<sequence>MAAAFNGFSEPGAFTVAPACKPLSLLVALGWLCREVERLREGERRYDGSCERRFGRGAGEQFQVTGGPGSEAAWRPDEVAGRICPAPVDGPLPCLLRNISCHSEPESGLPKTPSLHYQQQPQVSQVHGKALSRPFSPSSSRSLANIKEACRLQLVRGRSAATKRSLTSVGNPWPLPSRTRRDLTGNPIL</sequence>
<dbReference type="Proteomes" id="UP001221898">
    <property type="component" value="Unassembled WGS sequence"/>
</dbReference>
<evidence type="ECO:0000256" key="1">
    <source>
        <dbReference type="SAM" id="MobiDB-lite"/>
    </source>
</evidence>
<reference evidence="2" key="1">
    <citation type="journal article" date="2023" name="Science">
        <title>Genome structures resolve the early diversification of teleost fishes.</title>
        <authorList>
            <person name="Parey E."/>
            <person name="Louis A."/>
            <person name="Montfort J."/>
            <person name="Bouchez O."/>
            <person name="Roques C."/>
            <person name="Iampietro C."/>
            <person name="Lluch J."/>
            <person name="Castinel A."/>
            <person name="Donnadieu C."/>
            <person name="Desvignes T."/>
            <person name="Floi Bucao C."/>
            <person name="Jouanno E."/>
            <person name="Wen M."/>
            <person name="Mejri S."/>
            <person name="Dirks R."/>
            <person name="Jansen H."/>
            <person name="Henkel C."/>
            <person name="Chen W.J."/>
            <person name="Zahm M."/>
            <person name="Cabau C."/>
            <person name="Klopp C."/>
            <person name="Thompson A.W."/>
            <person name="Robinson-Rechavi M."/>
            <person name="Braasch I."/>
            <person name="Lecointre G."/>
            <person name="Bobe J."/>
            <person name="Postlethwait J.H."/>
            <person name="Berthelot C."/>
            <person name="Roest Crollius H."/>
            <person name="Guiguen Y."/>
        </authorList>
    </citation>
    <scope>NUCLEOTIDE SEQUENCE</scope>
    <source>
        <strain evidence="2">NC1722</strain>
    </source>
</reference>
<dbReference type="EMBL" id="JAINUG010000152">
    <property type="protein sequence ID" value="KAJ8391863.1"/>
    <property type="molecule type" value="Genomic_DNA"/>
</dbReference>
<name>A0AAD7RXA4_9TELE</name>
<comment type="caution">
    <text evidence="2">The sequence shown here is derived from an EMBL/GenBank/DDBJ whole genome shotgun (WGS) entry which is preliminary data.</text>
</comment>
<proteinExistence type="predicted"/>
<organism evidence="2 3">
    <name type="scientific">Aldrovandia affinis</name>
    <dbReference type="NCBI Taxonomy" id="143900"/>
    <lineage>
        <taxon>Eukaryota</taxon>
        <taxon>Metazoa</taxon>
        <taxon>Chordata</taxon>
        <taxon>Craniata</taxon>
        <taxon>Vertebrata</taxon>
        <taxon>Euteleostomi</taxon>
        <taxon>Actinopterygii</taxon>
        <taxon>Neopterygii</taxon>
        <taxon>Teleostei</taxon>
        <taxon>Notacanthiformes</taxon>
        <taxon>Halosauridae</taxon>
        <taxon>Aldrovandia</taxon>
    </lineage>
</organism>
<dbReference type="AlphaFoldDB" id="A0AAD7RXA4"/>
<protein>
    <submittedName>
        <fullName evidence="2">Uncharacterized protein</fullName>
    </submittedName>
</protein>